<dbReference type="EMBL" id="JWZT01003741">
    <property type="protein sequence ID" value="KII65658.1"/>
    <property type="molecule type" value="Genomic_DNA"/>
</dbReference>
<gene>
    <name evidence="5" type="ORF">RF11_16067</name>
</gene>
<dbReference type="GO" id="GO:0032051">
    <property type="term" value="F:clathrin light chain binding"/>
    <property type="evidence" value="ECO:0007669"/>
    <property type="project" value="TreeGrafter"/>
</dbReference>
<proteinExistence type="predicted"/>
<evidence type="ECO:0000313" key="5">
    <source>
        <dbReference type="EMBL" id="KII65658.1"/>
    </source>
</evidence>
<dbReference type="SMART" id="SM00307">
    <property type="entry name" value="ILWEQ"/>
    <property type="match status" value="1"/>
</dbReference>
<keyword evidence="3" id="KW-0175">Coiled coil</keyword>
<dbReference type="InterPro" id="IPR002558">
    <property type="entry name" value="ILWEQ_dom"/>
</dbReference>
<dbReference type="GO" id="GO:0051015">
    <property type="term" value="F:actin filament binding"/>
    <property type="evidence" value="ECO:0007669"/>
    <property type="project" value="TreeGrafter"/>
</dbReference>
<feature type="domain" description="I/LWEQ" evidence="4">
    <location>
        <begin position="387"/>
        <end position="609"/>
    </location>
</feature>
<dbReference type="SUPFAM" id="SSF109885">
    <property type="entry name" value="I/LWEQ domain"/>
    <property type="match status" value="1"/>
</dbReference>
<dbReference type="Proteomes" id="UP000031668">
    <property type="component" value="Unassembled WGS sequence"/>
</dbReference>
<dbReference type="AlphaFoldDB" id="A0A0C2J999"/>
<dbReference type="PROSITE" id="PS50945">
    <property type="entry name" value="I_LWEQ"/>
    <property type="match status" value="1"/>
</dbReference>
<evidence type="ECO:0000256" key="2">
    <source>
        <dbReference type="ARBA" id="ARBA00022490"/>
    </source>
</evidence>
<evidence type="ECO:0000259" key="4">
    <source>
        <dbReference type="PROSITE" id="PS50945"/>
    </source>
</evidence>
<comment type="caution">
    <text evidence="5">The sequence shown here is derived from an EMBL/GenBank/DDBJ whole genome shotgun (WGS) entry which is preliminary data.</text>
</comment>
<dbReference type="GO" id="GO:0006897">
    <property type="term" value="P:endocytosis"/>
    <property type="evidence" value="ECO:0007669"/>
    <property type="project" value="InterPro"/>
</dbReference>
<keyword evidence="2" id="KW-0963">Cytoplasm</keyword>
<dbReference type="GO" id="GO:0080025">
    <property type="term" value="F:phosphatidylinositol-3,5-bisphosphate binding"/>
    <property type="evidence" value="ECO:0007669"/>
    <property type="project" value="TreeGrafter"/>
</dbReference>
<reference evidence="5 6" key="1">
    <citation type="journal article" date="2014" name="Genome Biol. Evol.">
        <title>The genome of the myxosporean Thelohanellus kitauei shows adaptations to nutrient acquisition within its fish host.</title>
        <authorList>
            <person name="Yang Y."/>
            <person name="Xiong J."/>
            <person name="Zhou Z."/>
            <person name="Huo F."/>
            <person name="Miao W."/>
            <person name="Ran C."/>
            <person name="Liu Y."/>
            <person name="Zhang J."/>
            <person name="Feng J."/>
            <person name="Wang M."/>
            <person name="Wang M."/>
            <person name="Wang L."/>
            <person name="Yao B."/>
        </authorList>
    </citation>
    <scope>NUCLEOTIDE SEQUENCE [LARGE SCALE GENOMIC DNA]</scope>
    <source>
        <strain evidence="5">Wuqing</strain>
    </source>
</reference>
<dbReference type="Pfam" id="PF01608">
    <property type="entry name" value="I_LWEQ"/>
    <property type="match status" value="1"/>
</dbReference>
<dbReference type="GO" id="GO:0007015">
    <property type="term" value="P:actin filament organization"/>
    <property type="evidence" value="ECO:0007669"/>
    <property type="project" value="TreeGrafter"/>
</dbReference>
<dbReference type="Gene3D" id="1.20.1410.10">
    <property type="entry name" value="I/LWEQ domain"/>
    <property type="match status" value="1"/>
</dbReference>
<dbReference type="GO" id="GO:0043325">
    <property type="term" value="F:phosphatidylinositol-3,4-bisphosphate binding"/>
    <property type="evidence" value="ECO:0007669"/>
    <property type="project" value="TreeGrafter"/>
</dbReference>
<name>A0A0C2J999_THEKT</name>
<protein>
    <submittedName>
        <fullName evidence="5">Huntington interacting protein related 1</fullName>
    </submittedName>
</protein>
<accession>A0A0C2J999</accession>
<evidence type="ECO:0000313" key="6">
    <source>
        <dbReference type="Proteomes" id="UP000031668"/>
    </source>
</evidence>
<feature type="coiled-coil region" evidence="3">
    <location>
        <begin position="198"/>
        <end position="225"/>
    </location>
</feature>
<dbReference type="OrthoDB" id="9939933at2759"/>
<evidence type="ECO:0000256" key="3">
    <source>
        <dbReference type="SAM" id="Coils"/>
    </source>
</evidence>
<dbReference type="PANTHER" id="PTHR10407">
    <property type="entry name" value="HUNTINGTIN INTERACTING PROTEIN 1"/>
    <property type="match status" value="1"/>
</dbReference>
<sequence length="609" mass="69377">MAEYSFVTDRYRLPQLPDVFLSNLEKSYPFLVSPAQDMNKTPTPPLILTPSPEKLQEPKNENEPCVLFIPSPLETPPTEITTDMLMVDLRTRSLSPTLSYGGGDYQQIKELEHKLKEQEDLVAQNHEYMEQVSNLQERITSCTKANEILRKRLDSMMMTSQENEQFRKKYETISDMYSELRTKYKSVCETKSITSQQTTDALMENQKLREKIAELQTEISELVGINSLQSEKIADLQNQLKEAPSKSEKLLLGGLIKSLASCSLEAFENFIQNPPITDSISKTQFLEFLKNISQNISAIGYEVCEDNNEFDPMINFITRFQQIMMQLHDNTNKFLKVTYDEEIEKILEGMQEHYICSVKDISENPNSFKFSQFISQFQRLHEFLLMKVNEKPETFANLIDNYMEYDVEEELQNLTNLIDGAKSSLINADIHKDSIKENELQTIKGCGKIFDILKKLIQSAQKLEMDIKQSQEAKPADKNSYYAKNSAWAKGLYGFAQSIAPAVKVLVDSANGFVSGETIVEELTVSMNNVSSLVTQLFVSARSRADRGNPHLNEMGSTVASLRTEINEITNNAKMSSAQEEFTIPDLSKMGKSAIISREREMQVLKLIK</sequence>
<keyword evidence="6" id="KW-1185">Reference proteome</keyword>
<evidence type="ECO:0000256" key="1">
    <source>
        <dbReference type="ARBA" id="ARBA00004496"/>
    </source>
</evidence>
<dbReference type="InterPro" id="IPR030224">
    <property type="entry name" value="Sla2_fam"/>
</dbReference>
<dbReference type="InterPro" id="IPR035964">
    <property type="entry name" value="I/LWEQ_dom_sf"/>
</dbReference>
<organism evidence="5 6">
    <name type="scientific">Thelohanellus kitauei</name>
    <name type="common">Myxosporean</name>
    <dbReference type="NCBI Taxonomy" id="669202"/>
    <lineage>
        <taxon>Eukaryota</taxon>
        <taxon>Metazoa</taxon>
        <taxon>Cnidaria</taxon>
        <taxon>Myxozoa</taxon>
        <taxon>Myxosporea</taxon>
        <taxon>Bivalvulida</taxon>
        <taxon>Platysporina</taxon>
        <taxon>Myxobolidae</taxon>
        <taxon>Thelohanellus</taxon>
    </lineage>
</organism>
<dbReference type="PANTHER" id="PTHR10407:SF15">
    <property type="entry name" value="HUNTINGTIN INTERACTING PROTEIN 1"/>
    <property type="match status" value="1"/>
</dbReference>
<dbReference type="GO" id="GO:0035615">
    <property type="term" value="F:clathrin adaptor activity"/>
    <property type="evidence" value="ECO:0007669"/>
    <property type="project" value="TreeGrafter"/>
</dbReference>
<comment type="subcellular location">
    <subcellularLocation>
        <location evidence="1">Cytoplasm</location>
    </subcellularLocation>
</comment>
<dbReference type="GO" id="GO:0030864">
    <property type="term" value="C:cortical actin cytoskeleton"/>
    <property type="evidence" value="ECO:0007669"/>
    <property type="project" value="TreeGrafter"/>
</dbReference>
<dbReference type="GO" id="GO:0048268">
    <property type="term" value="P:clathrin coat assembly"/>
    <property type="evidence" value="ECO:0007669"/>
    <property type="project" value="TreeGrafter"/>
</dbReference>
<dbReference type="OMA" id="KNENEPC"/>
<dbReference type="GO" id="GO:0030136">
    <property type="term" value="C:clathrin-coated vesicle"/>
    <property type="evidence" value="ECO:0007669"/>
    <property type="project" value="TreeGrafter"/>
</dbReference>